<gene>
    <name evidence="2" type="ORF">BBJ29_000977</name>
    <name evidence="3" type="ORF">BBP00_00002183</name>
</gene>
<accession>A0A3F2RY07</accession>
<dbReference type="Proteomes" id="UP000284657">
    <property type="component" value="Unassembled WGS sequence"/>
</dbReference>
<evidence type="ECO:0000256" key="1">
    <source>
        <dbReference type="SAM" id="MobiDB-lite"/>
    </source>
</evidence>
<reference evidence="4 5" key="1">
    <citation type="submission" date="2018-07" db="EMBL/GenBank/DDBJ databases">
        <title>Genome sequencing of oomycete isolates from Chile give support for New Zealand origin for Phytophthora kernoviae and make available the first Nothophytophthora sp. genome.</title>
        <authorList>
            <person name="Studholme D.J."/>
            <person name="Sanfuentes E."/>
            <person name="Panda P."/>
            <person name="Hill R."/>
            <person name="Sambles C."/>
            <person name="Grant M."/>
            <person name="Williams N.M."/>
            <person name="Mcdougal R.L."/>
        </authorList>
    </citation>
    <scope>NUCLEOTIDE SEQUENCE [LARGE SCALE GENOMIC DNA]</scope>
    <source>
        <strain evidence="3">Chile6</strain>
        <strain evidence="2">Chile7</strain>
    </source>
</reference>
<dbReference type="PANTHER" id="PTHR17598:SF13">
    <property type="entry name" value="DNA POLYMERASE DELTA SUBUNIT 3"/>
    <property type="match status" value="1"/>
</dbReference>
<dbReference type="GO" id="GO:0043625">
    <property type="term" value="C:delta DNA polymerase complex"/>
    <property type="evidence" value="ECO:0007669"/>
    <property type="project" value="InterPro"/>
</dbReference>
<dbReference type="Proteomes" id="UP000277300">
    <property type="component" value="Unassembled WGS sequence"/>
</dbReference>
<dbReference type="InterPro" id="IPR019038">
    <property type="entry name" value="POLD3"/>
</dbReference>
<feature type="compositionally biased region" description="Basic and acidic residues" evidence="1">
    <location>
        <begin position="356"/>
        <end position="383"/>
    </location>
</feature>
<feature type="region of interest" description="Disordered" evidence="1">
    <location>
        <begin position="159"/>
        <end position="323"/>
    </location>
</feature>
<proteinExistence type="predicted"/>
<dbReference type="GO" id="GO:0003887">
    <property type="term" value="F:DNA-directed DNA polymerase activity"/>
    <property type="evidence" value="ECO:0007669"/>
    <property type="project" value="TreeGrafter"/>
</dbReference>
<evidence type="ECO:0008006" key="6">
    <source>
        <dbReference type="Google" id="ProtNLM"/>
    </source>
</evidence>
<feature type="compositionally biased region" description="Acidic residues" evidence="1">
    <location>
        <begin position="220"/>
        <end position="230"/>
    </location>
</feature>
<protein>
    <recommendedName>
        <fullName evidence="6">DNA polymerase delta subunit 3</fullName>
    </recommendedName>
</protein>
<evidence type="ECO:0000313" key="2">
    <source>
        <dbReference type="EMBL" id="RLN50452.1"/>
    </source>
</evidence>
<feature type="compositionally biased region" description="Basic and acidic residues" evidence="1">
    <location>
        <begin position="71"/>
        <end position="83"/>
    </location>
</feature>
<dbReference type="GO" id="GO:0006271">
    <property type="term" value="P:DNA strand elongation involved in DNA replication"/>
    <property type="evidence" value="ECO:0007669"/>
    <property type="project" value="TreeGrafter"/>
</dbReference>
<dbReference type="EMBL" id="MBAD02002026">
    <property type="protein sequence ID" value="RLN50452.1"/>
    <property type="molecule type" value="Genomic_DNA"/>
</dbReference>
<dbReference type="AlphaFoldDB" id="A0A3F2RY07"/>
<dbReference type="GO" id="GO:1904161">
    <property type="term" value="P:DNA synthesis involved in UV-damage excision repair"/>
    <property type="evidence" value="ECO:0007669"/>
    <property type="project" value="TreeGrafter"/>
</dbReference>
<evidence type="ECO:0000313" key="5">
    <source>
        <dbReference type="Proteomes" id="UP000284657"/>
    </source>
</evidence>
<name>A0A3F2RY07_9STRA</name>
<evidence type="ECO:0000313" key="3">
    <source>
        <dbReference type="EMBL" id="RLN66466.1"/>
    </source>
</evidence>
<evidence type="ECO:0000313" key="4">
    <source>
        <dbReference type="Proteomes" id="UP000277300"/>
    </source>
</evidence>
<feature type="compositionally biased region" description="Low complexity" evidence="1">
    <location>
        <begin position="166"/>
        <end position="199"/>
    </location>
</feature>
<feature type="region of interest" description="Disordered" evidence="1">
    <location>
        <begin position="356"/>
        <end position="405"/>
    </location>
</feature>
<organism evidence="3 4">
    <name type="scientific">Phytophthora kernoviae</name>
    <dbReference type="NCBI Taxonomy" id="325452"/>
    <lineage>
        <taxon>Eukaryota</taxon>
        <taxon>Sar</taxon>
        <taxon>Stramenopiles</taxon>
        <taxon>Oomycota</taxon>
        <taxon>Peronosporomycetes</taxon>
        <taxon>Peronosporales</taxon>
        <taxon>Peronosporaceae</taxon>
        <taxon>Phytophthora</taxon>
    </lineage>
</organism>
<sequence>MDRCLEEIGAAVLDAGELLSYRTLSARSHVSSSVSVEALSHFLTENSSVKALQVLITRATTSSNDETETAAAKRDPRARVPKDDNEDGQEATAMATACWAQERQTRNDVFAQVEKRAALSAAAKALYSSGISCVEATARQDFGEEQGEETVSAFDTINASSKKKSSGSTPSSSFFKSSGKTGFKSSSSNKNGSSNGNKTPAKEQEVKVSAASMSNVLTIDSDDEEDDETDAPVFVKKASTSGRGKRVISDDDDDEEDEAPVKKPASTPAPKNRNVKRKLNASPGEVKKAKKQASDSEEEVSSKKKQCSESEDESPEVVPSIPTKRQVLVMKTRINEQGYMVTEKTYKEVELTPEEIEKEKKAAQKKLEEKKKKAAAEKAAKTKREAKKQSGPPKQRDLRSFFSMK</sequence>
<dbReference type="EMBL" id="MBDO02000036">
    <property type="protein sequence ID" value="RLN66466.1"/>
    <property type="molecule type" value="Genomic_DNA"/>
</dbReference>
<dbReference type="OrthoDB" id="129080at2759"/>
<dbReference type="PANTHER" id="PTHR17598">
    <property type="entry name" value="DNA POLYMERASE DELTA SUBUNIT 3"/>
    <property type="match status" value="1"/>
</dbReference>
<dbReference type="GO" id="GO:0006297">
    <property type="term" value="P:nucleotide-excision repair, DNA gap filling"/>
    <property type="evidence" value="ECO:0007669"/>
    <property type="project" value="TreeGrafter"/>
</dbReference>
<comment type="caution">
    <text evidence="3">The sequence shown here is derived from an EMBL/GenBank/DDBJ whole genome shotgun (WGS) entry which is preliminary data.</text>
</comment>
<feature type="region of interest" description="Disordered" evidence="1">
    <location>
        <begin position="61"/>
        <end position="93"/>
    </location>
</feature>